<dbReference type="Gene3D" id="3.30.420.140">
    <property type="entry name" value="YqgF/RNase H-like domain"/>
    <property type="match status" value="1"/>
</dbReference>
<comment type="subcellular location">
    <subcellularLocation>
        <location evidence="5">Cytoplasm</location>
    </subcellularLocation>
</comment>
<proteinExistence type="inferred from homology"/>
<dbReference type="InterPro" id="IPR012337">
    <property type="entry name" value="RNaseH-like_sf"/>
</dbReference>
<keyword evidence="1 5" id="KW-0963">Cytoplasm</keyword>
<feature type="compositionally biased region" description="Basic and acidic residues" evidence="6">
    <location>
        <begin position="106"/>
        <end position="124"/>
    </location>
</feature>
<evidence type="ECO:0000256" key="4">
    <source>
        <dbReference type="ARBA" id="ARBA00022801"/>
    </source>
</evidence>
<dbReference type="NCBIfam" id="TIGR00250">
    <property type="entry name" value="RNAse_H_YqgF"/>
    <property type="match status" value="1"/>
</dbReference>
<sequence>MKYLGIDFGSKRVGLAISDEGGRLAFPYSVILNDKNLLAEIEKIIKNEKVDEVVIGESKDFKGEPNKIMTAIEKFKKEFETKTKLKVWLEPEFMTSVQADRSIISRRSDTKNNQRSIERQGSKKEMLDASAATIILQSFLDKKGYML</sequence>
<protein>
    <recommendedName>
        <fullName evidence="5">Putative pre-16S rRNA nuclease</fullName>
        <ecNumber evidence="5">3.1.-.-</ecNumber>
    </recommendedName>
</protein>
<name>A0A1G2TXS0_9BACT</name>
<feature type="domain" description="YqgF/RNase H-like" evidence="7">
    <location>
        <begin position="1"/>
        <end position="99"/>
    </location>
</feature>
<dbReference type="InterPro" id="IPR037027">
    <property type="entry name" value="YqgF/RNaseH-like_dom_sf"/>
</dbReference>
<evidence type="ECO:0000256" key="1">
    <source>
        <dbReference type="ARBA" id="ARBA00022490"/>
    </source>
</evidence>
<dbReference type="InterPro" id="IPR006641">
    <property type="entry name" value="YqgF/RNaseH-like_dom"/>
</dbReference>
<evidence type="ECO:0000313" key="8">
    <source>
        <dbReference type="EMBL" id="OHB02091.1"/>
    </source>
</evidence>
<dbReference type="GO" id="GO:0004518">
    <property type="term" value="F:nuclease activity"/>
    <property type="evidence" value="ECO:0007669"/>
    <property type="project" value="UniProtKB-KW"/>
</dbReference>
<dbReference type="AlphaFoldDB" id="A0A1G2TXS0"/>
<reference evidence="8 9" key="1">
    <citation type="journal article" date="2016" name="Nat. Commun.">
        <title>Thousands of microbial genomes shed light on interconnected biogeochemical processes in an aquifer system.</title>
        <authorList>
            <person name="Anantharaman K."/>
            <person name="Brown C.T."/>
            <person name="Hug L.A."/>
            <person name="Sharon I."/>
            <person name="Castelle C.J."/>
            <person name="Probst A.J."/>
            <person name="Thomas B.C."/>
            <person name="Singh A."/>
            <person name="Wilkins M.J."/>
            <person name="Karaoz U."/>
            <person name="Brodie E.L."/>
            <person name="Williams K.H."/>
            <person name="Hubbard S.S."/>
            <person name="Banfield J.F."/>
        </authorList>
    </citation>
    <scope>NUCLEOTIDE SEQUENCE [LARGE SCALE GENOMIC DNA]</scope>
</reference>
<dbReference type="Proteomes" id="UP000178404">
    <property type="component" value="Unassembled WGS sequence"/>
</dbReference>
<dbReference type="Pfam" id="PF03652">
    <property type="entry name" value="RuvX"/>
    <property type="match status" value="1"/>
</dbReference>
<accession>A0A1G2TXS0</accession>
<dbReference type="GO" id="GO:0000967">
    <property type="term" value="P:rRNA 5'-end processing"/>
    <property type="evidence" value="ECO:0007669"/>
    <property type="project" value="UniProtKB-UniRule"/>
</dbReference>
<keyword evidence="3 5" id="KW-0540">Nuclease</keyword>
<keyword evidence="4 5" id="KW-0378">Hydrolase</keyword>
<dbReference type="EC" id="3.1.-.-" evidence="5"/>
<dbReference type="InterPro" id="IPR005227">
    <property type="entry name" value="YqgF"/>
</dbReference>
<dbReference type="GO" id="GO:0016788">
    <property type="term" value="F:hydrolase activity, acting on ester bonds"/>
    <property type="evidence" value="ECO:0007669"/>
    <property type="project" value="UniProtKB-UniRule"/>
</dbReference>
<evidence type="ECO:0000256" key="2">
    <source>
        <dbReference type="ARBA" id="ARBA00022517"/>
    </source>
</evidence>
<dbReference type="HAMAP" id="MF_00651">
    <property type="entry name" value="Nuclease_YqgF"/>
    <property type="match status" value="1"/>
</dbReference>
<keyword evidence="2 5" id="KW-0690">Ribosome biogenesis</keyword>
<gene>
    <name evidence="8" type="ORF">A3A90_02420</name>
</gene>
<evidence type="ECO:0000313" key="9">
    <source>
        <dbReference type="Proteomes" id="UP000178404"/>
    </source>
</evidence>
<feature type="region of interest" description="Disordered" evidence="6">
    <location>
        <begin position="104"/>
        <end position="124"/>
    </location>
</feature>
<comment type="similarity">
    <text evidence="5">Belongs to the YqgF HJR family.</text>
</comment>
<dbReference type="SUPFAM" id="SSF53098">
    <property type="entry name" value="Ribonuclease H-like"/>
    <property type="match status" value="1"/>
</dbReference>
<dbReference type="PANTHER" id="PTHR33317">
    <property type="entry name" value="POLYNUCLEOTIDYL TRANSFERASE, RIBONUCLEASE H-LIKE SUPERFAMILY PROTEIN"/>
    <property type="match status" value="1"/>
</dbReference>
<evidence type="ECO:0000256" key="6">
    <source>
        <dbReference type="SAM" id="MobiDB-lite"/>
    </source>
</evidence>
<organism evidence="8 9">
    <name type="scientific">Candidatus Zambryskibacteria bacterium RIFCSPLOWO2_01_FULL_35_19</name>
    <dbReference type="NCBI Taxonomy" id="1802757"/>
    <lineage>
        <taxon>Bacteria</taxon>
        <taxon>Candidatus Zambryskiibacteriota</taxon>
    </lineage>
</organism>
<evidence type="ECO:0000259" key="7">
    <source>
        <dbReference type="SMART" id="SM00732"/>
    </source>
</evidence>
<dbReference type="SMART" id="SM00732">
    <property type="entry name" value="YqgFc"/>
    <property type="match status" value="1"/>
</dbReference>
<dbReference type="PANTHER" id="PTHR33317:SF4">
    <property type="entry name" value="POLYNUCLEOTIDYL TRANSFERASE, RIBONUCLEASE H-LIKE SUPERFAMILY PROTEIN"/>
    <property type="match status" value="1"/>
</dbReference>
<dbReference type="GO" id="GO:0005737">
    <property type="term" value="C:cytoplasm"/>
    <property type="evidence" value="ECO:0007669"/>
    <property type="project" value="UniProtKB-SubCell"/>
</dbReference>
<comment type="function">
    <text evidence="5">Could be a nuclease involved in processing of the 5'-end of pre-16S rRNA.</text>
</comment>
<evidence type="ECO:0000256" key="5">
    <source>
        <dbReference type="HAMAP-Rule" id="MF_00651"/>
    </source>
</evidence>
<dbReference type="CDD" id="cd16964">
    <property type="entry name" value="YqgF"/>
    <property type="match status" value="1"/>
</dbReference>
<evidence type="ECO:0000256" key="3">
    <source>
        <dbReference type="ARBA" id="ARBA00022722"/>
    </source>
</evidence>
<dbReference type="EMBL" id="MHWA01000007">
    <property type="protein sequence ID" value="OHB02091.1"/>
    <property type="molecule type" value="Genomic_DNA"/>
</dbReference>
<comment type="caution">
    <text evidence="8">The sequence shown here is derived from an EMBL/GenBank/DDBJ whole genome shotgun (WGS) entry which is preliminary data.</text>
</comment>